<sequence length="216" mass="23513">MRQIKKFGALSLLGLLPFIGHADEGEAVYTKGGEKPQALACTTCHGAQGLGLPAAGYPNVTGMSAEYLAKQLRDFQDGTRSHPIMDPIARALSDDEIDSVTEYMESFDVKEVPMITRAATPTDEGSWLALRGDWSRNVPECVACHGPSGVGVGESFPRLADQSSVYIVNQLKAWQNGTRHNDQDDLMGHIARALTEDEMKAVAEYFATINDQQVEK</sequence>
<accession>A0AB35C0C8</accession>
<dbReference type="GO" id="GO:0020037">
    <property type="term" value="F:heme binding"/>
    <property type="evidence" value="ECO:0007669"/>
    <property type="project" value="InterPro"/>
</dbReference>
<feature type="domain" description="Cytochrome c" evidence="7">
    <location>
        <begin position="20"/>
        <end position="108"/>
    </location>
</feature>
<dbReference type="Gene3D" id="1.10.760.10">
    <property type="entry name" value="Cytochrome c-like domain"/>
    <property type="match status" value="2"/>
</dbReference>
<dbReference type="InterPro" id="IPR024167">
    <property type="entry name" value="Cytochrome_c4-like"/>
</dbReference>
<dbReference type="GO" id="GO:0009055">
    <property type="term" value="F:electron transfer activity"/>
    <property type="evidence" value="ECO:0007669"/>
    <property type="project" value="InterPro"/>
</dbReference>
<dbReference type="EMBL" id="JAGIBU010000014">
    <property type="protein sequence ID" value="MBS7825459.1"/>
    <property type="molecule type" value="Genomic_DNA"/>
</dbReference>
<dbReference type="InterPro" id="IPR036909">
    <property type="entry name" value="Cyt_c-like_dom_sf"/>
</dbReference>
<dbReference type="PANTHER" id="PTHR33751">
    <property type="entry name" value="CBB3-TYPE CYTOCHROME C OXIDASE SUBUNIT FIXP"/>
    <property type="match status" value="1"/>
</dbReference>
<reference evidence="8" key="1">
    <citation type="submission" date="2021-03" db="EMBL/GenBank/DDBJ databases">
        <title>Identification and antibiotic profiling of Wohlfahrtiimonas chitiniclastica, an underestimated human pathogen.</title>
        <authorList>
            <person name="Kopf A."/>
            <person name="Bunk B."/>
            <person name="Coldewey S."/>
            <person name="Gunzer F."/>
            <person name="Riedel T."/>
            <person name="Schroettner P."/>
        </authorList>
    </citation>
    <scope>NUCLEOTIDE SEQUENCE</scope>
    <source>
        <strain evidence="8">DSM 100917</strain>
    </source>
</reference>
<name>A0AB35C0C8_9GAMM</name>
<evidence type="ECO:0000256" key="2">
    <source>
        <dbReference type="ARBA" id="ARBA00022723"/>
    </source>
</evidence>
<evidence type="ECO:0000256" key="6">
    <source>
        <dbReference type="SAM" id="SignalP"/>
    </source>
</evidence>
<dbReference type="GO" id="GO:0042597">
    <property type="term" value="C:periplasmic space"/>
    <property type="evidence" value="ECO:0007669"/>
    <property type="project" value="InterPro"/>
</dbReference>
<keyword evidence="2 5" id="KW-0479">Metal-binding</keyword>
<feature type="chain" id="PRO_5044293892" evidence="6">
    <location>
        <begin position="23"/>
        <end position="216"/>
    </location>
</feature>
<feature type="binding site" description="axial binding residue" evidence="5">
    <location>
        <position position="145"/>
    </location>
    <ligand>
        <name>heme c</name>
        <dbReference type="ChEBI" id="CHEBI:61717"/>
        <label>2</label>
    </ligand>
    <ligandPart>
        <name>Fe</name>
        <dbReference type="ChEBI" id="CHEBI:18248"/>
    </ligandPart>
</feature>
<feature type="domain" description="Cytochrome c" evidence="7">
    <location>
        <begin position="127"/>
        <end position="210"/>
    </location>
</feature>
<comment type="PTM">
    <text evidence="4">Binds 2 heme c groups covalently per subunit.</text>
</comment>
<keyword evidence="6" id="KW-0732">Signal</keyword>
<protein>
    <submittedName>
        <fullName evidence="8">Cytochrome c4</fullName>
    </submittedName>
</protein>
<feature type="binding site" description="axial binding residue" evidence="5">
    <location>
        <position position="187"/>
    </location>
    <ligand>
        <name>heme c</name>
        <dbReference type="ChEBI" id="CHEBI:61717"/>
        <label>2</label>
    </ligand>
    <ligandPart>
        <name>Fe</name>
        <dbReference type="ChEBI" id="CHEBI:18248"/>
    </ligandPart>
</feature>
<dbReference type="InterPro" id="IPR050597">
    <property type="entry name" value="Cytochrome_c_Oxidase_Subunit"/>
</dbReference>
<feature type="binding site" description="covalent" evidence="4">
    <location>
        <position position="141"/>
    </location>
    <ligand>
        <name>heme c</name>
        <dbReference type="ChEBI" id="CHEBI:61717"/>
        <label>2</label>
    </ligand>
</feature>
<feature type="signal peptide" evidence="6">
    <location>
        <begin position="1"/>
        <end position="22"/>
    </location>
</feature>
<keyword evidence="3 5" id="KW-0408">Iron</keyword>
<dbReference type="Pfam" id="PF00034">
    <property type="entry name" value="Cytochrom_C"/>
    <property type="match status" value="2"/>
</dbReference>
<evidence type="ECO:0000313" key="8">
    <source>
        <dbReference type="EMBL" id="MBS7825459.1"/>
    </source>
</evidence>
<dbReference type="PANTHER" id="PTHR33751:SF11">
    <property type="entry name" value="BLL4483 PROTEIN"/>
    <property type="match status" value="1"/>
</dbReference>
<feature type="binding site" description="axial binding residue" evidence="5">
    <location>
        <position position="85"/>
    </location>
    <ligand>
        <name>heme c</name>
        <dbReference type="ChEBI" id="CHEBI:61717"/>
        <label>1</label>
    </ligand>
    <ligandPart>
        <name>Fe</name>
        <dbReference type="ChEBI" id="CHEBI:18248"/>
    </ligandPart>
</feature>
<dbReference type="PROSITE" id="PS51007">
    <property type="entry name" value="CYTC"/>
    <property type="match status" value="2"/>
</dbReference>
<feature type="binding site" description="covalent" evidence="4">
    <location>
        <position position="44"/>
    </location>
    <ligand>
        <name>heme c</name>
        <dbReference type="ChEBI" id="CHEBI:61717"/>
        <label>1</label>
    </ligand>
</feature>
<feature type="binding site" description="covalent" evidence="4">
    <location>
        <position position="41"/>
    </location>
    <ligand>
        <name>heme c</name>
        <dbReference type="ChEBI" id="CHEBI:61717"/>
        <label>1</label>
    </ligand>
</feature>
<dbReference type="AlphaFoldDB" id="A0AB35C0C8"/>
<dbReference type="Proteomes" id="UP000680020">
    <property type="component" value="Unassembled WGS sequence"/>
</dbReference>
<dbReference type="GO" id="GO:0005506">
    <property type="term" value="F:iron ion binding"/>
    <property type="evidence" value="ECO:0007669"/>
    <property type="project" value="InterPro"/>
</dbReference>
<evidence type="ECO:0000256" key="4">
    <source>
        <dbReference type="PIRSR" id="PIRSR000005-1"/>
    </source>
</evidence>
<evidence type="ECO:0000256" key="5">
    <source>
        <dbReference type="PIRSR" id="PIRSR000005-2"/>
    </source>
</evidence>
<feature type="binding site" description="axial binding residue" evidence="5">
    <location>
        <position position="45"/>
    </location>
    <ligand>
        <name>heme c</name>
        <dbReference type="ChEBI" id="CHEBI:61717"/>
        <label>1</label>
    </ligand>
    <ligandPart>
        <name>Fe</name>
        <dbReference type="ChEBI" id="CHEBI:18248"/>
    </ligandPart>
</feature>
<evidence type="ECO:0000259" key="7">
    <source>
        <dbReference type="PROSITE" id="PS51007"/>
    </source>
</evidence>
<dbReference type="SUPFAM" id="SSF46626">
    <property type="entry name" value="Cytochrome c"/>
    <property type="match status" value="2"/>
</dbReference>
<organism evidence="8 9">
    <name type="scientific">Wohlfahrtiimonas chitiniclastica</name>
    <dbReference type="NCBI Taxonomy" id="400946"/>
    <lineage>
        <taxon>Bacteria</taxon>
        <taxon>Pseudomonadati</taxon>
        <taxon>Pseudomonadota</taxon>
        <taxon>Gammaproteobacteria</taxon>
        <taxon>Cardiobacteriales</taxon>
        <taxon>Ignatzschineriaceae</taxon>
        <taxon>Wohlfahrtiimonas</taxon>
    </lineage>
</organism>
<dbReference type="RefSeq" id="WP_008316414.1">
    <property type="nucleotide sequence ID" value="NZ_CP115969.1"/>
</dbReference>
<keyword evidence="1 4" id="KW-0349">Heme</keyword>
<evidence type="ECO:0000313" key="9">
    <source>
        <dbReference type="Proteomes" id="UP000680020"/>
    </source>
</evidence>
<dbReference type="PIRSF" id="PIRSF000005">
    <property type="entry name" value="Cytochrome_c4"/>
    <property type="match status" value="1"/>
</dbReference>
<dbReference type="InterPro" id="IPR009056">
    <property type="entry name" value="Cyt_c-like_dom"/>
</dbReference>
<evidence type="ECO:0000256" key="3">
    <source>
        <dbReference type="ARBA" id="ARBA00023004"/>
    </source>
</evidence>
<dbReference type="GeneID" id="58263679"/>
<comment type="caution">
    <text evidence="8">The sequence shown here is derived from an EMBL/GenBank/DDBJ whole genome shotgun (WGS) entry which is preliminary data.</text>
</comment>
<gene>
    <name evidence="8" type="ORF">J7561_09650</name>
</gene>
<evidence type="ECO:0000256" key="1">
    <source>
        <dbReference type="ARBA" id="ARBA00022617"/>
    </source>
</evidence>
<proteinExistence type="predicted"/>
<feature type="binding site" description="covalent" evidence="4">
    <location>
        <position position="144"/>
    </location>
    <ligand>
        <name>heme c</name>
        <dbReference type="ChEBI" id="CHEBI:61717"/>
        <label>2</label>
    </ligand>
</feature>